<proteinExistence type="predicted"/>
<dbReference type="Proteomes" id="UP001266305">
    <property type="component" value="Unassembled WGS sequence"/>
</dbReference>
<comment type="caution">
    <text evidence="2">The sequence shown here is derived from an EMBL/GenBank/DDBJ whole genome shotgun (WGS) entry which is preliminary data.</text>
</comment>
<evidence type="ECO:0000313" key="3">
    <source>
        <dbReference type="Proteomes" id="UP001266305"/>
    </source>
</evidence>
<accession>A0ABQ9TSS4</accession>
<evidence type="ECO:0000313" key="2">
    <source>
        <dbReference type="EMBL" id="KAK2087811.1"/>
    </source>
</evidence>
<gene>
    <name evidence="2" type="ORF">P7K49_033718</name>
</gene>
<name>A0ABQ9TSS4_SAGOE</name>
<dbReference type="EMBL" id="JASSZA010000019">
    <property type="protein sequence ID" value="KAK2087811.1"/>
    <property type="molecule type" value="Genomic_DNA"/>
</dbReference>
<organism evidence="2 3">
    <name type="scientific">Saguinus oedipus</name>
    <name type="common">Cotton-top tamarin</name>
    <name type="synonym">Oedipomidas oedipus</name>
    <dbReference type="NCBI Taxonomy" id="9490"/>
    <lineage>
        <taxon>Eukaryota</taxon>
        <taxon>Metazoa</taxon>
        <taxon>Chordata</taxon>
        <taxon>Craniata</taxon>
        <taxon>Vertebrata</taxon>
        <taxon>Euteleostomi</taxon>
        <taxon>Mammalia</taxon>
        <taxon>Eutheria</taxon>
        <taxon>Euarchontoglires</taxon>
        <taxon>Primates</taxon>
        <taxon>Haplorrhini</taxon>
        <taxon>Platyrrhini</taxon>
        <taxon>Cebidae</taxon>
        <taxon>Callitrichinae</taxon>
        <taxon>Saguinus</taxon>
    </lineage>
</organism>
<evidence type="ECO:0000256" key="1">
    <source>
        <dbReference type="SAM" id="MobiDB-lite"/>
    </source>
</evidence>
<feature type="non-terminal residue" evidence="2">
    <location>
        <position position="1"/>
    </location>
</feature>
<protein>
    <submittedName>
        <fullName evidence="2">Uncharacterized protein</fullName>
    </submittedName>
</protein>
<feature type="compositionally biased region" description="Polar residues" evidence="1">
    <location>
        <begin position="58"/>
        <end position="68"/>
    </location>
</feature>
<feature type="non-terminal residue" evidence="2">
    <location>
        <position position="68"/>
    </location>
</feature>
<keyword evidence="3" id="KW-1185">Reference proteome</keyword>
<reference evidence="2 3" key="1">
    <citation type="submission" date="2023-05" db="EMBL/GenBank/DDBJ databases">
        <title>B98-5 Cell Line De Novo Hybrid Assembly: An Optical Mapping Approach.</title>
        <authorList>
            <person name="Kananen K."/>
            <person name="Auerbach J.A."/>
            <person name="Kautto E."/>
            <person name="Blachly J.S."/>
        </authorList>
    </citation>
    <scope>NUCLEOTIDE SEQUENCE [LARGE SCALE GENOMIC DNA]</scope>
    <source>
        <strain evidence="2">B95-8</strain>
        <tissue evidence="2">Cell line</tissue>
    </source>
</reference>
<feature type="region of interest" description="Disordered" evidence="1">
    <location>
        <begin position="38"/>
        <end position="68"/>
    </location>
</feature>
<sequence>TELGPPVNTFLLYSRTPNNHAAIGHQGRQALCHHQPRIPQENCWRPQQARRRHGDSEPSPSERSNAWS</sequence>